<evidence type="ECO:0000256" key="3">
    <source>
        <dbReference type="ARBA" id="ARBA00022902"/>
    </source>
</evidence>
<dbReference type="PANTHER" id="PTHR45793:SF5">
    <property type="entry name" value="HOMEOTIC PROTEIN OCELLILESS"/>
    <property type="match status" value="1"/>
</dbReference>
<dbReference type="GO" id="GO:0000978">
    <property type="term" value="F:RNA polymerase II cis-regulatory region sequence-specific DNA binding"/>
    <property type="evidence" value="ECO:0007669"/>
    <property type="project" value="TreeGrafter"/>
</dbReference>
<keyword evidence="4 7" id="KW-0238">DNA-binding</keyword>
<feature type="compositionally biased region" description="Polar residues" evidence="9">
    <location>
        <begin position="163"/>
        <end position="172"/>
    </location>
</feature>
<evidence type="ECO:0000256" key="9">
    <source>
        <dbReference type="SAM" id="MobiDB-lite"/>
    </source>
</evidence>
<dbReference type="SMART" id="SM00389">
    <property type="entry name" value="HOX"/>
    <property type="match status" value="1"/>
</dbReference>
<keyword evidence="3" id="KW-0524">Neurogenesis</keyword>
<dbReference type="Pfam" id="PF00046">
    <property type="entry name" value="Homeodomain"/>
    <property type="match status" value="1"/>
</dbReference>
<keyword evidence="5 7" id="KW-0371">Homeobox</keyword>
<evidence type="ECO:0000256" key="8">
    <source>
        <dbReference type="RuleBase" id="RU000682"/>
    </source>
</evidence>
<dbReference type="EMBL" id="AF160992">
    <property type="protein sequence ID" value="AAF04002.1"/>
    <property type="molecule type" value="mRNA"/>
</dbReference>
<dbReference type="PROSITE" id="PS50071">
    <property type="entry name" value="HOMEOBOX_2"/>
    <property type="match status" value="1"/>
</dbReference>
<dbReference type="InterPro" id="IPR001356">
    <property type="entry name" value="HD"/>
</dbReference>
<feature type="DNA-binding region" description="Homeobox" evidence="7">
    <location>
        <begin position="56"/>
        <end position="115"/>
    </location>
</feature>
<keyword evidence="2" id="KW-0217">Developmental protein</keyword>
<gene>
    <name evidence="11" type="primary">Otx</name>
</gene>
<dbReference type="GO" id="GO:0045944">
    <property type="term" value="P:positive regulation of transcription by RNA polymerase II"/>
    <property type="evidence" value="ECO:0007669"/>
    <property type="project" value="UniProtKB-ARBA"/>
</dbReference>
<dbReference type="PANTHER" id="PTHR45793">
    <property type="entry name" value="HOMEOBOX PROTEIN"/>
    <property type="match status" value="1"/>
</dbReference>
<name>Q9U739_PODCA</name>
<reference evidence="11" key="1">
    <citation type="journal article" date="1999" name="Dev. Biol.">
        <title>The homeobox gene Otx of the jellyfish Podocoryne carnea: role of a head gene in striated muscle and evolution.</title>
        <authorList>
            <person name="Muller P."/>
            <person name="Yanze N."/>
            <person name="Schmid V."/>
            <person name="Spring J."/>
        </authorList>
    </citation>
    <scope>NUCLEOTIDE SEQUENCE</scope>
</reference>
<comment type="subcellular location">
    <subcellularLocation>
        <location evidence="1 7 8">Nucleus</location>
    </subcellularLocation>
</comment>
<dbReference type="FunFam" id="1.10.10.60:FF:000068">
    <property type="entry name" value="Orthodenticle homeobox 1"/>
    <property type="match status" value="1"/>
</dbReference>
<dbReference type="GO" id="GO:0005634">
    <property type="term" value="C:nucleus"/>
    <property type="evidence" value="ECO:0007669"/>
    <property type="project" value="UniProtKB-SubCell"/>
</dbReference>
<feature type="compositionally biased region" description="Low complexity" evidence="9">
    <location>
        <begin position="125"/>
        <end position="147"/>
    </location>
</feature>
<evidence type="ECO:0000256" key="5">
    <source>
        <dbReference type="ARBA" id="ARBA00023155"/>
    </source>
</evidence>
<dbReference type="InterPro" id="IPR009057">
    <property type="entry name" value="Homeodomain-like_sf"/>
</dbReference>
<reference evidence="11" key="2">
    <citation type="submission" date="1999-06" db="EMBL/GenBank/DDBJ databases">
        <authorList>
            <person name="Mueller P."/>
            <person name="Yanze N."/>
            <person name="Schmid V."/>
            <person name="Spring J."/>
        </authorList>
    </citation>
    <scope>NUCLEOTIDE SEQUENCE</scope>
</reference>
<evidence type="ECO:0000256" key="2">
    <source>
        <dbReference type="ARBA" id="ARBA00022473"/>
    </source>
</evidence>
<evidence type="ECO:0000259" key="10">
    <source>
        <dbReference type="PROSITE" id="PS50071"/>
    </source>
</evidence>
<accession>Q9U739</accession>
<evidence type="ECO:0000256" key="7">
    <source>
        <dbReference type="PROSITE-ProRule" id="PRU00108"/>
    </source>
</evidence>
<dbReference type="GO" id="GO:0000981">
    <property type="term" value="F:DNA-binding transcription factor activity, RNA polymerase II-specific"/>
    <property type="evidence" value="ECO:0007669"/>
    <property type="project" value="TreeGrafter"/>
</dbReference>
<dbReference type="AlphaFoldDB" id="Q9U739"/>
<evidence type="ECO:0000256" key="6">
    <source>
        <dbReference type="ARBA" id="ARBA00023242"/>
    </source>
</evidence>
<evidence type="ECO:0000313" key="11">
    <source>
        <dbReference type="EMBL" id="AAF04002.1"/>
    </source>
</evidence>
<evidence type="ECO:0000256" key="4">
    <source>
        <dbReference type="ARBA" id="ARBA00023125"/>
    </source>
</evidence>
<dbReference type="SUPFAM" id="SSF46689">
    <property type="entry name" value="Homeodomain-like"/>
    <property type="match status" value="1"/>
</dbReference>
<dbReference type="GO" id="GO:0007399">
    <property type="term" value="P:nervous system development"/>
    <property type="evidence" value="ECO:0007669"/>
    <property type="project" value="UniProtKB-KW"/>
</dbReference>
<feature type="domain" description="Homeobox" evidence="10">
    <location>
        <begin position="54"/>
        <end position="114"/>
    </location>
</feature>
<organism evidence="11">
    <name type="scientific">Podocoryna carnea</name>
    <name type="common">Hydrozoan</name>
    <dbReference type="NCBI Taxonomy" id="6096"/>
    <lineage>
        <taxon>Eukaryota</taxon>
        <taxon>Metazoa</taxon>
        <taxon>Cnidaria</taxon>
        <taxon>Hydrozoa</taxon>
        <taxon>Hydroidolina</taxon>
        <taxon>Anthoathecata</taxon>
        <taxon>Filifera</taxon>
        <taxon>Hydractiniidae</taxon>
        <taxon>Podocoryna</taxon>
    </lineage>
</organism>
<sequence>MARNYSEFSNMGWPSPYNGIPSAYSPMPANCIGFPYHPSVNLHYPLAPSCGFPRKQRRERTTFTKSQLEILEDLFAKTHYPDIFMREEAARKINLPESRVQVWFKNRRAKHRQKAKQDKEKTTKKATTNSTSSETSDIKPASVSPAPSLSPKPKSIPSPGSPNYKSNISTVSTSSNMNSIWSPAKNPSNVCEPQRNYTSSPILSPCAGGGSMSYNTPSYLSPQSNYIRSTHEYPSYMNMGISSVGGHTTHSSGDIIDFPTEYHSQSNNGPWGYATM</sequence>
<feature type="compositionally biased region" description="Pro residues" evidence="9">
    <location>
        <begin position="148"/>
        <end position="160"/>
    </location>
</feature>
<feature type="region of interest" description="Disordered" evidence="9">
    <location>
        <begin position="104"/>
        <end position="172"/>
    </location>
</feature>
<dbReference type="CDD" id="cd00086">
    <property type="entry name" value="homeodomain"/>
    <property type="match status" value="1"/>
</dbReference>
<protein>
    <submittedName>
        <fullName evidence="11">Homeodomain protein Otx</fullName>
    </submittedName>
</protein>
<evidence type="ECO:0000256" key="1">
    <source>
        <dbReference type="ARBA" id="ARBA00004123"/>
    </source>
</evidence>
<feature type="compositionally biased region" description="Basic residues" evidence="9">
    <location>
        <begin position="105"/>
        <end position="114"/>
    </location>
</feature>
<proteinExistence type="evidence at transcript level"/>
<keyword evidence="6 7" id="KW-0539">Nucleus</keyword>
<dbReference type="Gene3D" id="1.10.10.60">
    <property type="entry name" value="Homeodomain-like"/>
    <property type="match status" value="1"/>
</dbReference>